<evidence type="ECO:0000256" key="1">
    <source>
        <dbReference type="SAM" id="MobiDB-lite"/>
    </source>
</evidence>
<feature type="region of interest" description="Disordered" evidence="1">
    <location>
        <begin position="276"/>
        <end position="552"/>
    </location>
</feature>
<reference evidence="5 6" key="1">
    <citation type="submission" date="2018-08" db="EMBL/GenBank/DDBJ databases">
        <title>Aphanomyces genome sequencing and annotation.</title>
        <authorList>
            <person name="Minardi D."/>
            <person name="Oidtmann B."/>
            <person name="Van Der Giezen M."/>
            <person name="Studholme D.J."/>
        </authorList>
    </citation>
    <scope>NUCLEOTIDE SEQUENCE [LARGE SCALE GENOMIC DNA]</scope>
    <source>
        <strain evidence="3 5">D2</strain>
        <strain evidence="4 6">FDL457</strain>
    </source>
</reference>
<evidence type="ECO:0000259" key="2">
    <source>
        <dbReference type="PROSITE" id="PS50829"/>
    </source>
</evidence>
<feature type="compositionally biased region" description="Polar residues" evidence="1">
    <location>
        <begin position="332"/>
        <end position="344"/>
    </location>
</feature>
<organism evidence="3 5">
    <name type="scientific">Aphanomyces astaci</name>
    <name type="common">Crayfish plague agent</name>
    <dbReference type="NCBI Taxonomy" id="112090"/>
    <lineage>
        <taxon>Eukaryota</taxon>
        <taxon>Sar</taxon>
        <taxon>Stramenopiles</taxon>
        <taxon>Oomycota</taxon>
        <taxon>Saprolegniomycetes</taxon>
        <taxon>Saprolegniales</taxon>
        <taxon>Verrucalvaceae</taxon>
        <taxon>Aphanomyces</taxon>
    </lineage>
</organism>
<dbReference type="VEuPathDB" id="FungiDB:H257_00712"/>
<feature type="compositionally biased region" description="Low complexity" evidence="1">
    <location>
        <begin position="514"/>
        <end position="524"/>
    </location>
</feature>
<feature type="compositionally biased region" description="Low complexity" evidence="1">
    <location>
        <begin position="313"/>
        <end position="326"/>
    </location>
</feature>
<evidence type="ECO:0000313" key="3">
    <source>
        <dbReference type="EMBL" id="RHY62163.1"/>
    </source>
</evidence>
<feature type="compositionally biased region" description="Basic and acidic residues" evidence="1">
    <location>
        <begin position="497"/>
        <end position="512"/>
    </location>
</feature>
<proteinExistence type="predicted"/>
<dbReference type="AlphaFoldDB" id="A0A397DGA1"/>
<dbReference type="InterPro" id="IPR003169">
    <property type="entry name" value="GYF"/>
</dbReference>
<feature type="compositionally biased region" description="Polar residues" evidence="1">
    <location>
        <begin position="398"/>
        <end position="413"/>
    </location>
</feature>
<dbReference type="Pfam" id="PF02213">
    <property type="entry name" value="GYF"/>
    <property type="match status" value="1"/>
</dbReference>
<dbReference type="Proteomes" id="UP000266643">
    <property type="component" value="Unassembled WGS sequence"/>
</dbReference>
<feature type="compositionally biased region" description="Polar residues" evidence="1">
    <location>
        <begin position="284"/>
        <end position="294"/>
    </location>
</feature>
<evidence type="ECO:0000313" key="5">
    <source>
        <dbReference type="Proteomes" id="UP000266643"/>
    </source>
</evidence>
<sequence>MVKAVNHKKSQKEHSAKFKLDSSTYTKIDKREPTIRMDMDDQELLQQSMQQGLNGEEAQEHSDLNLRPKTMFDVKGRARPSETANDNYLPQWSKDGEGFKKQYSLAEDRDRRKNKVVIRYSREELLAMHVVSSGPPECPEGTPVLALDSLPPVANIPFDYDEIYKQWAANKERTHQFADSVEEDDEPPMWDMPASEPVAADLSSWSTFNDHQPPPHVTPVPVDAWFYLDPQGLQQGPFKSAEMREWFEAGMMGGLGMYAAGPPTQAPKPVTTEYAAPSWDEDTTGSSLWNSSVKNDPELLGGAWDKPADEEPSAAASWGGADSSGWSKEKQQQPTTPVVSWNKPQESDGWGGPEPAAPQASPKSSWSKPDVVPQLGSWGRQTSEADVPDVVKEADSTWEATTPNTPSLKQIQQEEQESMRRRLKPSSSSSSSSSSSQQPPPSPTPDQQPHLEDMGQQLKRMLGVSNPSPSKSWGSKTAAAAATPPAPVTRSLSLREIQAEEERLAQLKRQEKPVVSSSRWSSVVTGMPPPYSSARPAPVEVKATPPKDRDASFWNFDASAATAASPSSHTPAYNNGSDDLVAWSSKQVKKLGGTEDLTLIQYCATLEDPGEIREYLAAYLGSTPKVSAFATEFIQKKKKHVAGKKQSAADAKAASQQKKKLHH</sequence>
<feature type="compositionally biased region" description="Polar residues" evidence="1">
    <location>
        <begin position="465"/>
        <end position="475"/>
    </location>
</feature>
<name>A0A397DGA1_APHAT</name>
<feature type="compositionally biased region" description="Low complexity" evidence="1">
    <location>
        <begin position="644"/>
        <end position="656"/>
    </location>
</feature>
<feature type="region of interest" description="Disordered" evidence="1">
    <location>
        <begin position="641"/>
        <end position="663"/>
    </location>
</feature>
<dbReference type="Proteomes" id="UP000286510">
    <property type="component" value="Unassembled WGS sequence"/>
</dbReference>
<dbReference type="SUPFAM" id="SSF55277">
    <property type="entry name" value="GYF domain"/>
    <property type="match status" value="1"/>
</dbReference>
<protein>
    <recommendedName>
        <fullName evidence="2">GYF domain-containing protein</fullName>
    </recommendedName>
</protein>
<dbReference type="InterPro" id="IPR035445">
    <property type="entry name" value="GYF-like_dom_sf"/>
</dbReference>
<dbReference type="EMBL" id="QUTF01011966">
    <property type="protein sequence ID" value="RHZ26120.1"/>
    <property type="molecule type" value="Genomic_DNA"/>
</dbReference>
<dbReference type="PROSITE" id="PS50829">
    <property type="entry name" value="GYF"/>
    <property type="match status" value="1"/>
</dbReference>
<feature type="domain" description="GYF" evidence="2">
    <location>
        <begin position="222"/>
        <end position="275"/>
    </location>
</feature>
<accession>A0A397DGA1</accession>
<dbReference type="EMBL" id="QUTD01005397">
    <property type="protein sequence ID" value="RHY62163.1"/>
    <property type="molecule type" value="Genomic_DNA"/>
</dbReference>
<comment type="caution">
    <text evidence="3">The sequence shown here is derived from an EMBL/GenBank/DDBJ whole genome shotgun (WGS) entry which is preliminary data.</text>
</comment>
<evidence type="ECO:0000313" key="4">
    <source>
        <dbReference type="EMBL" id="RHZ26120.1"/>
    </source>
</evidence>
<feature type="compositionally biased region" description="Low complexity" evidence="1">
    <location>
        <begin position="425"/>
        <end position="437"/>
    </location>
</feature>
<evidence type="ECO:0000313" key="6">
    <source>
        <dbReference type="Proteomes" id="UP000286510"/>
    </source>
</evidence>
<dbReference type="Gene3D" id="3.30.1490.40">
    <property type="match status" value="1"/>
</dbReference>
<feature type="region of interest" description="Disordered" evidence="1">
    <location>
        <begin position="47"/>
        <end position="66"/>
    </location>
</feature>
<gene>
    <name evidence="4" type="ORF">DYB26_002428</name>
    <name evidence="3" type="ORF">DYB30_001532</name>
</gene>